<evidence type="ECO:0000313" key="7">
    <source>
        <dbReference type="EMBL" id="HDX30836.1"/>
    </source>
</evidence>
<dbReference type="PROSITE" id="PS00665">
    <property type="entry name" value="DHDPS_1"/>
    <property type="match status" value="1"/>
</dbReference>
<keyword evidence="3" id="KW-0704">Schiff base</keyword>
<dbReference type="PANTHER" id="PTHR12128">
    <property type="entry name" value="DIHYDRODIPICOLINATE SYNTHASE"/>
    <property type="match status" value="1"/>
</dbReference>
<accession>A0A7C1FG23</accession>
<dbReference type="InterPro" id="IPR020624">
    <property type="entry name" value="Schiff_base-form_aldolases_CS"/>
</dbReference>
<dbReference type="GO" id="GO:0008840">
    <property type="term" value="F:4-hydroxy-tetrahydrodipicolinate synthase activity"/>
    <property type="evidence" value="ECO:0007669"/>
    <property type="project" value="TreeGrafter"/>
</dbReference>
<keyword evidence="2 4" id="KW-0456">Lyase</keyword>
<dbReference type="Pfam" id="PF00701">
    <property type="entry name" value="DHDPS"/>
    <property type="match status" value="1"/>
</dbReference>
<dbReference type="PROSITE" id="PS00666">
    <property type="entry name" value="DHDPS_2"/>
    <property type="match status" value="1"/>
</dbReference>
<dbReference type="Gene3D" id="3.20.20.70">
    <property type="entry name" value="Aldolase class I"/>
    <property type="match status" value="1"/>
</dbReference>
<evidence type="ECO:0000256" key="5">
    <source>
        <dbReference type="PIRSR" id="PIRSR001365-1"/>
    </source>
</evidence>
<feature type="active site" description="Proton donor/acceptor" evidence="5">
    <location>
        <position position="143"/>
    </location>
</feature>
<gene>
    <name evidence="7" type="ORF">ENQ20_05010</name>
</gene>
<dbReference type="CDD" id="cd00408">
    <property type="entry name" value="DHDPS-like"/>
    <property type="match status" value="1"/>
</dbReference>
<evidence type="ECO:0000256" key="1">
    <source>
        <dbReference type="ARBA" id="ARBA00007592"/>
    </source>
</evidence>
<comment type="caution">
    <text evidence="7">The sequence shown here is derived from an EMBL/GenBank/DDBJ whole genome shotgun (WGS) entry which is preliminary data.</text>
</comment>
<reference evidence="7" key="1">
    <citation type="journal article" date="2020" name="mSystems">
        <title>Genome- and Community-Level Interaction Insights into Carbon Utilization and Element Cycling Functions of Hydrothermarchaeota in Hydrothermal Sediment.</title>
        <authorList>
            <person name="Zhou Z."/>
            <person name="Liu Y."/>
            <person name="Xu W."/>
            <person name="Pan J."/>
            <person name="Luo Z.H."/>
            <person name="Li M."/>
        </authorList>
    </citation>
    <scope>NUCLEOTIDE SEQUENCE [LARGE SCALE GENOMIC DNA]</scope>
    <source>
        <strain evidence="7">SpSt-289</strain>
    </source>
</reference>
<protein>
    <submittedName>
        <fullName evidence="7">Dihydrodipicolinate synthase family protein</fullName>
    </submittedName>
</protein>
<dbReference type="InterPro" id="IPR002220">
    <property type="entry name" value="DapA-like"/>
</dbReference>
<dbReference type="PIRSF" id="PIRSF001365">
    <property type="entry name" value="DHDPS"/>
    <property type="match status" value="1"/>
</dbReference>
<dbReference type="AlphaFoldDB" id="A0A7C1FG23"/>
<evidence type="ECO:0000256" key="6">
    <source>
        <dbReference type="PIRSR" id="PIRSR001365-2"/>
    </source>
</evidence>
<dbReference type="SUPFAM" id="SSF51569">
    <property type="entry name" value="Aldolase"/>
    <property type="match status" value="1"/>
</dbReference>
<comment type="similarity">
    <text evidence="1 4">Belongs to the DapA family.</text>
</comment>
<feature type="binding site" evidence="6">
    <location>
        <position position="54"/>
    </location>
    <ligand>
        <name>pyruvate</name>
        <dbReference type="ChEBI" id="CHEBI:15361"/>
    </ligand>
</feature>
<dbReference type="InterPro" id="IPR013785">
    <property type="entry name" value="Aldolase_TIM"/>
</dbReference>
<sequence length="306" mass="32379">MVGGSHMNFRIQGVVVPIVTPFKPDGALKVEALPALVDFLMECGVAGLFVGGSTGEGPLLTSEERKALCEATVAAVAGRCPVIAQTGAPTTAESIELTVHARNAGADAAALIAPYYYTHSVEALFRHFAAVAEACKDFPLYLYNFPAVSNNWLRVELAQRLAECYPNIVGIKDSSGALENLIACTRVCDGQFNTFVGSDGLILAALAAGVDGAVSGNANVVPEIVVALHRAVASDHLEEARRWQAKLDAARALMGDGGNLALYKALLARRGVEVGSVRAPLLPVEEEAVEQCWHRLQALLPKAEHR</sequence>
<evidence type="ECO:0000256" key="4">
    <source>
        <dbReference type="PIRNR" id="PIRNR001365"/>
    </source>
</evidence>
<organism evidence="7">
    <name type="scientific">Caldilinea aerophila</name>
    <dbReference type="NCBI Taxonomy" id="133453"/>
    <lineage>
        <taxon>Bacteria</taxon>
        <taxon>Bacillati</taxon>
        <taxon>Chloroflexota</taxon>
        <taxon>Caldilineae</taxon>
        <taxon>Caldilineales</taxon>
        <taxon>Caldilineaceae</taxon>
        <taxon>Caldilinea</taxon>
    </lineage>
</organism>
<dbReference type="InterPro" id="IPR020625">
    <property type="entry name" value="Schiff_base-form_aldolases_AS"/>
</dbReference>
<proteinExistence type="inferred from homology"/>
<dbReference type="PANTHER" id="PTHR12128:SF66">
    <property type="entry name" value="4-HYDROXY-2-OXOGLUTARATE ALDOLASE, MITOCHONDRIAL"/>
    <property type="match status" value="1"/>
</dbReference>
<evidence type="ECO:0000256" key="2">
    <source>
        <dbReference type="ARBA" id="ARBA00023239"/>
    </source>
</evidence>
<evidence type="ECO:0000256" key="3">
    <source>
        <dbReference type="ARBA" id="ARBA00023270"/>
    </source>
</evidence>
<feature type="binding site" evidence="6">
    <location>
        <position position="214"/>
    </location>
    <ligand>
        <name>pyruvate</name>
        <dbReference type="ChEBI" id="CHEBI:15361"/>
    </ligand>
</feature>
<name>A0A7C1FG23_9CHLR</name>
<dbReference type="SMART" id="SM01130">
    <property type="entry name" value="DHDPS"/>
    <property type="match status" value="1"/>
</dbReference>
<dbReference type="GO" id="GO:0044281">
    <property type="term" value="P:small molecule metabolic process"/>
    <property type="evidence" value="ECO:0007669"/>
    <property type="project" value="UniProtKB-ARBA"/>
</dbReference>
<dbReference type="EMBL" id="DSMG01000054">
    <property type="protein sequence ID" value="HDX30836.1"/>
    <property type="molecule type" value="Genomic_DNA"/>
</dbReference>
<dbReference type="PRINTS" id="PR00146">
    <property type="entry name" value="DHPICSNTHASE"/>
</dbReference>
<feature type="active site" description="Schiff-base intermediate with substrate" evidence="5">
    <location>
        <position position="172"/>
    </location>
</feature>